<dbReference type="CDD" id="cd03442">
    <property type="entry name" value="BFIT_BACH"/>
    <property type="match status" value="1"/>
</dbReference>
<evidence type="ECO:0000256" key="1">
    <source>
        <dbReference type="ARBA" id="ARBA00010458"/>
    </source>
</evidence>
<keyword evidence="2 3" id="KW-0378">Hydrolase</keyword>
<dbReference type="PANTHER" id="PTHR11049">
    <property type="entry name" value="ACYL COENZYME A THIOESTER HYDROLASE"/>
    <property type="match status" value="1"/>
</dbReference>
<sequence>MRFYSRKLIKPEDLNPNHTLFGGSLLRWIDEEAAIFAICQLQTDKLVTKFISEINFISSARAGDIIEMGMEVIKFGTTSITFRCEVRNKFNKNKIITIDKIVFVHVDENGRPKAHGITSESEPAEDQAYEPA</sequence>
<keyword evidence="7" id="KW-1185">Reference proteome</keyword>
<gene>
    <name evidence="6" type="ORF">CYPRO_0245</name>
</gene>
<dbReference type="GO" id="GO:0052816">
    <property type="term" value="F:long-chain fatty acyl-CoA hydrolase activity"/>
    <property type="evidence" value="ECO:0007669"/>
    <property type="project" value="TreeGrafter"/>
</dbReference>
<feature type="region of interest" description="Disordered" evidence="4">
    <location>
        <begin position="113"/>
        <end position="132"/>
    </location>
</feature>
<dbReference type="SUPFAM" id="SSF54637">
    <property type="entry name" value="Thioesterase/thiol ester dehydrase-isomerase"/>
    <property type="match status" value="1"/>
</dbReference>
<evidence type="ECO:0000256" key="3">
    <source>
        <dbReference type="PROSITE-ProRule" id="PRU01106"/>
    </source>
</evidence>
<dbReference type="InterPro" id="IPR029069">
    <property type="entry name" value="HotDog_dom_sf"/>
</dbReference>
<dbReference type="InterPro" id="IPR033120">
    <property type="entry name" value="HOTDOG_ACOT"/>
</dbReference>
<dbReference type="InterPro" id="IPR040170">
    <property type="entry name" value="Cytosol_ACT"/>
</dbReference>
<dbReference type="GO" id="GO:0006637">
    <property type="term" value="P:acyl-CoA metabolic process"/>
    <property type="evidence" value="ECO:0007669"/>
    <property type="project" value="TreeGrafter"/>
</dbReference>
<feature type="compositionally biased region" description="Acidic residues" evidence="4">
    <location>
        <begin position="122"/>
        <end position="132"/>
    </location>
</feature>
<proteinExistence type="inferred from homology"/>
<dbReference type="KEGG" id="cprv:CYPRO_0245"/>
<evidence type="ECO:0000313" key="7">
    <source>
        <dbReference type="Proteomes" id="UP000254808"/>
    </source>
</evidence>
<comment type="similarity">
    <text evidence="1">Belongs to the acyl coenzyme A hydrolase family.</text>
</comment>
<dbReference type="PROSITE" id="PS51770">
    <property type="entry name" value="HOTDOG_ACOT"/>
    <property type="match status" value="1"/>
</dbReference>
<dbReference type="AlphaFoldDB" id="A0A345UGD1"/>
<feature type="domain" description="HotDog ACOT-type" evidence="5">
    <location>
        <begin position="1"/>
        <end position="109"/>
    </location>
</feature>
<dbReference type="PANTHER" id="PTHR11049:SF31">
    <property type="entry name" value="HOTDOG ACOT-TYPE DOMAIN-CONTAINING PROTEIN"/>
    <property type="match status" value="1"/>
</dbReference>
<name>A0A345UGD1_9BACT</name>
<organism evidence="6 7">
    <name type="scientific">Cyclonatronum proteinivorum</name>
    <dbReference type="NCBI Taxonomy" id="1457365"/>
    <lineage>
        <taxon>Bacteria</taxon>
        <taxon>Pseudomonadati</taxon>
        <taxon>Balneolota</taxon>
        <taxon>Balneolia</taxon>
        <taxon>Balneolales</taxon>
        <taxon>Cyclonatronaceae</taxon>
        <taxon>Cyclonatronum</taxon>
    </lineage>
</organism>
<dbReference type="RefSeq" id="WP_114982783.1">
    <property type="nucleotide sequence ID" value="NZ_CP027806.1"/>
</dbReference>
<evidence type="ECO:0000256" key="4">
    <source>
        <dbReference type="SAM" id="MobiDB-lite"/>
    </source>
</evidence>
<dbReference type="Gene3D" id="3.10.129.10">
    <property type="entry name" value="Hotdog Thioesterase"/>
    <property type="match status" value="1"/>
</dbReference>
<reference evidence="6 7" key="1">
    <citation type="submission" date="2018-03" db="EMBL/GenBank/DDBJ databases">
        <title>Phenotypic and genomic properties of Cyclonatronum proteinivorum gen. nov., sp. nov., a haloalkaliphilic bacteroidete from soda lakes possessing Na+-translocating rhodopsin.</title>
        <authorList>
            <person name="Toshchakov S.V."/>
            <person name="Korzhenkov A."/>
            <person name="Samarov N.I."/>
            <person name="Kublanov I.V."/>
            <person name="Muntyan M.S."/>
            <person name="Sorokin D.Y."/>
        </authorList>
    </citation>
    <scope>NUCLEOTIDE SEQUENCE [LARGE SCALE GENOMIC DNA]</scope>
    <source>
        <strain evidence="6 7">Omega</strain>
    </source>
</reference>
<dbReference type="EMBL" id="CP027806">
    <property type="protein sequence ID" value="AXI99532.1"/>
    <property type="molecule type" value="Genomic_DNA"/>
</dbReference>
<dbReference type="InterPro" id="IPR006683">
    <property type="entry name" value="Thioestr_dom"/>
</dbReference>
<dbReference type="Pfam" id="PF03061">
    <property type="entry name" value="4HBT"/>
    <property type="match status" value="1"/>
</dbReference>
<evidence type="ECO:0000259" key="5">
    <source>
        <dbReference type="PROSITE" id="PS51770"/>
    </source>
</evidence>
<evidence type="ECO:0000256" key="2">
    <source>
        <dbReference type="ARBA" id="ARBA00022801"/>
    </source>
</evidence>
<dbReference type="OrthoDB" id="9791628at2"/>
<protein>
    <submittedName>
        <fullName evidence="6">Acyl-CoA hydrolase</fullName>
    </submittedName>
</protein>
<evidence type="ECO:0000313" key="6">
    <source>
        <dbReference type="EMBL" id="AXI99532.1"/>
    </source>
</evidence>
<dbReference type="GO" id="GO:0009062">
    <property type="term" value="P:fatty acid catabolic process"/>
    <property type="evidence" value="ECO:0007669"/>
    <property type="project" value="TreeGrafter"/>
</dbReference>
<dbReference type="GO" id="GO:0005829">
    <property type="term" value="C:cytosol"/>
    <property type="evidence" value="ECO:0007669"/>
    <property type="project" value="TreeGrafter"/>
</dbReference>
<accession>A0A345UGD1</accession>
<dbReference type="Proteomes" id="UP000254808">
    <property type="component" value="Chromosome"/>
</dbReference>